<dbReference type="InterPro" id="IPR055348">
    <property type="entry name" value="DctQ"/>
</dbReference>
<feature type="transmembrane region" description="Helical" evidence="9">
    <location>
        <begin position="90"/>
        <end position="111"/>
    </location>
</feature>
<dbReference type="PANTHER" id="PTHR35011">
    <property type="entry name" value="2,3-DIKETO-L-GULONATE TRAP TRANSPORTER SMALL PERMEASE PROTEIN YIAM"/>
    <property type="match status" value="1"/>
</dbReference>
<accession>A0ABR7N9A8</accession>
<keyword evidence="5 9" id="KW-0812">Transmembrane</keyword>
<proteinExistence type="inferred from homology"/>
<keyword evidence="7 9" id="KW-0472">Membrane</keyword>
<dbReference type="Proteomes" id="UP000657421">
    <property type="component" value="Unassembled WGS sequence"/>
</dbReference>
<keyword evidence="6 9" id="KW-1133">Transmembrane helix</keyword>
<evidence type="ECO:0000256" key="5">
    <source>
        <dbReference type="ARBA" id="ARBA00022692"/>
    </source>
</evidence>
<dbReference type="PANTHER" id="PTHR35011:SF2">
    <property type="entry name" value="2,3-DIKETO-L-GULONATE TRAP TRANSPORTER SMALL PERMEASE PROTEIN YIAM"/>
    <property type="match status" value="1"/>
</dbReference>
<evidence type="ECO:0000259" key="10">
    <source>
        <dbReference type="Pfam" id="PF04290"/>
    </source>
</evidence>
<feature type="transmembrane region" description="Helical" evidence="9">
    <location>
        <begin position="123"/>
        <end position="142"/>
    </location>
</feature>
<evidence type="ECO:0000256" key="6">
    <source>
        <dbReference type="ARBA" id="ARBA00022989"/>
    </source>
</evidence>
<sequence>MFGKVLDKIQNIINTITGIMLFTMVCIVFVQVIMRYLMGHSISWSEELTRYMFVWMIYAGVNLGIKSGIQIKIDVVDMIFKGNAIKTVRILEHILTIVAILFAAYGSIMLIKVGFRATSPSLHVPMWIMYLVFPVGFLLDLVETIRRIVIEMKGDEGV</sequence>
<evidence type="ECO:0000256" key="7">
    <source>
        <dbReference type="ARBA" id="ARBA00023136"/>
    </source>
</evidence>
<gene>
    <name evidence="11" type="ORF">H8716_07855</name>
</gene>
<keyword evidence="3" id="KW-1003">Cell membrane</keyword>
<evidence type="ECO:0000256" key="1">
    <source>
        <dbReference type="ARBA" id="ARBA00004429"/>
    </source>
</evidence>
<dbReference type="EMBL" id="JACRSZ010000006">
    <property type="protein sequence ID" value="MBC8572994.1"/>
    <property type="molecule type" value="Genomic_DNA"/>
</dbReference>
<keyword evidence="2" id="KW-0813">Transport</keyword>
<keyword evidence="4" id="KW-0997">Cell inner membrane</keyword>
<evidence type="ECO:0000256" key="4">
    <source>
        <dbReference type="ARBA" id="ARBA00022519"/>
    </source>
</evidence>
<feature type="domain" description="Tripartite ATP-independent periplasmic transporters DctQ component" evidence="10">
    <location>
        <begin position="24"/>
        <end position="149"/>
    </location>
</feature>
<dbReference type="Pfam" id="PF04290">
    <property type="entry name" value="DctQ"/>
    <property type="match status" value="1"/>
</dbReference>
<organism evidence="11 12">
    <name type="scientific">Jingyaoa shaoxingensis</name>
    <dbReference type="NCBI Taxonomy" id="2763671"/>
    <lineage>
        <taxon>Bacteria</taxon>
        <taxon>Bacillati</taxon>
        <taxon>Bacillota</taxon>
        <taxon>Clostridia</taxon>
        <taxon>Lachnospirales</taxon>
        <taxon>Lachnospiraceae</taxon>
        <taxon>Jingyaoa</taxon>
    </lineage>
</organism>
<protein>
    <submittedName>
        <fullName evidence="11">TRAP transporter small permease</fullName>
    </submittedName>
</protein>
<comment type="similarity">
    <text evidence="8">Belongs to the TRAP transporter small permease family.</text>
</comment>
<feature type="transmembrane region" description="Helical" evidence="9">
    <location>
        <begin position="50"/>
        <end position="69"/>
    </location>
</feature>
<comment type="caution">
    <text evidence="11">The sequence shown here is derived from an EMBL/GenBank/DDBJ whole genome shotgun (WGS) entry which is preliminary data.</text>
</comment>
<evidence type="ECO:0000256" key="9">
    <source>
        <dbReference type="SAM" id="Phobius"/>
    </source>
</evidence>
<evidence type="ECO:0000256" key="2">
    <source>
        <dbReference type="ARBA" id="ARBA00022448"/>
    </source>
</evidence>
<dbReference type="InterPro" id="IPR007387">
    <property type="entry name" value="TRAP_DctQ"/>
</dbReference>
<evidence type="ECO:0000313" key="11">
    <source>
        <dbReference type="EMBL" id="MBC8572994.1"/>
    </source>
</evidence>
<evidence type="ECO:0000256" key="3">
    <source>
        <dbReference type="ARBA" id="ARBA00022475"/>
    </source>
</evidence>
<evidence type="ECO:0000313" key="12">
    <source>
        <dbReference type="Proteomes" id="UP000657421"/>
    </source>
</evidence>
<comment type="subcellular location">
    <subcellularLocation>
        <location evidence="1">Cell inner membrane</location>
        <topology evidence="1">Multi-pass membrane protein</topology>
    </subcellularLocation>
</comment>
<feature type="transmembrane region" description="Helical" evidence="9">
    <location>
        <begin position="12"/>
        <end position="38"/>
    </location>
</feature>
<name>A0ABR7N9A8_9FIRM</name>
<dbReference type="RefSeq" id="WP_249308022.1">
    <property type="nucleotide sequence ID" value="NZ_JACRSZ010000006.1"/>
</dbReference>
<reference evidence="11 12" key="1">
    <citation type="submission" date="2020-08" db="EMBL/GenBank/DDBJ databases">
        <title>Genome public.</title>
        <authorList>
            <person name="Liu C."/>
            <person name="Sun Q."/>
        </authorList>
    </citation>
    <scope>NUCLEOTIDE SEQUENCE [LARGE SCALE GENOMIC DNA]</scope>
    <source>
        <strain evidence="11 12">NSJ-46</strain>
    </source>
</reference>
<keyword evidence="12" id="KW-1185">Reference proteome</keyword>
<evidence type="ECO:0000256" key="8">
    <source>
        <dbReference type="ARBA" id="ARBA00038436"/>
    </source>
</evidence>